<dbReference type="EMBL" id="CP139781">
    <property type="protein sequence ID" value="WRQ86431.1"/>
    <property type="molecule type" value="Genomic_DNA"/>
</dbReference>
<keyword evidence="6" id="KW-1185">Reference proteome</keyword>
<evidence type="ECO:0000259" key="4">
    <source>
        <dbReference type="PROSITE" id="PS51203"/>
    </source>
</evidence>
<feature type="domain" description="CS" evidence="4">
    <location>
        <begin position="49"/>
        <end position="144"/>
    </location>
</feature>
<comment type="similarity">
    <text evidence="1 2">Belongs to the small heat shock protein (HSP20) family.</text>
</comment>
<dbReference type="RefSeq" id="WP_221031353.1">
    <property type="nucleotide sequence ID" value="NZ_CP139781.1"/>
</dbReference>
<dbReference type="InterPro" id="IPR031107">
    <property type="entry name" value="Small_HSP"/>
</dbReference>
<evidence type="ECO:0000256" key="1">
    <source>
        <dbReference type="PROSITE-ProRule" id="PRU00285"/>
    </source>
</evidence>
<gene>
    <name evidence="5" type="ORF">K1X11_016570</name>
</gene>
<name>A0ABZ1C4N9_9BACT</name>
<dbReference type="Proteomes" id="UP000738431">
    <property type="component" value="Chromosome"/>
</dbReference>
<organism evidence="5 6">
    <name type="scientific">Actomonas aquatica</name>
    <dbReference type="NCBI Taxonomy" id="2866162"/>
    <lineage>
        <taxon>Bacteria</taxon>
        <taxon>Pseudomonadati</taxon>
        <taxon>Verrucomicrobiota</taxon>
        <taxon>Opitutia</taxon>
        <taxon>Opitutales</taxon>
        <taxon>Opitutaceae</taxon>
        <taxon>Actomonas</taxon>
    </lineage>
</organism>
<evidence type="ECO:0000256" key="2">
    <source>
        <dbReference type="RuleBase" id="RU003616"/>
    </source>
</evidence>
<dbReference type="CDD" id="cd06464">
    <property type="entry name" value="ACD_sHsps-like"/>
    <property type="match status" value="1"/>
</dbReference>
<accession>A0ABZ1C4N9</accession>
<dbReference type="SUPFAM" id="SSF49764">
    <property type="entry name" value="HSP20-like chaperones"/>
    <property type="match status" value="1"/>
</dbReference>
<evidence type="ECO:0000313" key="6">
    <source>
        <dbReference type="Proteomes" id="UP000738431"/>
    </source>
</evidence>
<dbReference type="Gene3D" id="2.60.40.790">
    <property type="match status" value="1"/>
</dbReference>
<dbReference type="Pfam" id="PF00011">
    <property type="entry name" value="HSP20"/>
    <property type="match status" value="1"/>
</dbReference>
<reference evidence="5 6" key="1">
    <citation type="submission" date="2023-12" db="EMBL/GenBank/DDBJ databases">
        <title>Description of an unclassified Opitutus bacterium of Verrucomicrobiota.</title>
        <authorList>
            <person name="Zhang D.-F."/>
        </authorList>
    </citation>
    <scope>NUCLEOTIDE SEQUENCE [LARGE SCALE GENOMIC DNA]</scope>
    <source>
        <strain evidence="5 6">WL0086</strain>
    </source>
</reference>
<evidence type="ECO:0000313" key="5">
    <source>
        <dbReference type="EMBL" id="WRQ86431.1"/>
    </source>
</evidence>
<dbReference type="InterPro" id="IPR002068">
    <property type="entry name" value="A-crystallin/Hsp20_dom"/>
</dbReference>
<proteinExistence type="inferred from homology"/>
<evidence type="ECO:0000259" key="3">
    <source>
        <dbReference type="PROSITE" id="PS01031"/>
    </source>
</evidence>
<protein>
    <submittedName>
        <fullName evidence="5">Hsp20/alpha crystallin family protein</fullName>
    </submittedName>
</protein>
<dbReference type="PROSITE" id="PS01031">
    <property type="entry name" value="SHSP"/>
    <property type="match status" value="1"/>
</dbReference>
<dbReference type="InterPro" id="IPR007052">
    <property type="entry name" value="CS_dom"/>
</dbReference>
<dbReference type="PANTHER" id="PTHR11527">
    <property type="entry name" value="HEAT-SHOCK PROTEIN 20 FAMILY MEMBER"/>
    <property type="match status" value="1"/>
</dbReference>
<feature type="domain" description="SHSP" evidence="3">
    <location>
        <begin position="45"/>
        <end position="149"/>
    </location>
</feature>
<dbReference type="PROSITE" id="PS51203">
    <property type="entry name" value="CS"/>
    <property type="match status" value="1"/>
</dbReference>
<dbReference type="InterPro" id="IPR008978">
    <property type="entry name" value="HSP20-like_chaperone"/>
</dbReference>
<sequence>MRIVRYAYPTNRYAPASVFGRSPWAGLETEIDRLFSSALSDFAGTPAGNDRFPVDLYEDENNAYVRAELPGFDRKSINVEVVDGYLTIDATREEKRGEKTSTAKFSRSVALPDEVKTDGVSAAYTDGVLTVTLPKKEEAKPRKISVQVN</sequence>